<dbReference type="InterPro" id="IPR020936">
    <property type="entry name" value="TrhO"/>
</dbReference>
<dbReference type="Pfam" id="PF00581">
    <property type="entry name" value="Rhodanese"/>
    <property type="match status" value="1"/>
</dbReference>
<dbReference type="PANTHER" id="PTHR43268">
    <property type="entry name" value="THIOSULFATE SULFURTRANSFERASE/RHODANESE-LIKE DOMAIN-CONTAINING PROTEIN 2"/>
    <property type="match status" value="1"/>
</dbReference>
<dbReference type="HAMAP" id="MF_00469">
    <property type="entry name" value="TrhO"/>
    <property type="match status" value="1"/>
</dbReference>
<feature type="domain" description="Rhodanese" evidence="1">
    <location>
        <begin position="130"/>
        <end position="227"/>
    </location>
</feature>
<dbReference type="InterPro" id="IPR036873">
    <property type="entry name" value="Rhodanese-like_dom_sf"/>
</dbReference>
<dbReference type="InterPro" id="IPR001763">
    <property type="entry name" value="Rhodanese-like_dom"/>
</dbReference>
<dbReference type="SMART" id="SM00450">
    <property type="entry name" value="RHOD"/>
    <property type="match status" value="1"/>
</dbReference>
<dbReference type="SUPFAM" id="SSF52821">
    <property type="entry name" value="Rhodanese/Cell cycle control phosphatase"/>
    <property type="match status" value="1"/>
</dbReference>
<dbReference type="AlphaFoldDB" id="A0A381YJE2"/>
<organism evidence="2">
    <name type="scientific">marine metagenome</name>
    <dbReference type="NCBI Taxonomy" id="408172"/>
    <lineage>
        <taxon>unclassified sequences</taxon>
        <taxon>metagenomes</taxon>
        <taxon>ecological metagenomes</taxon>
    </lineage>
</organism>
<name>A0A381YJE2_9ZZZZ</name>
<dbReference type="Gene3D" id="3.40.250.10">
    <property type="entry name" value="Rhodanese-like domain"/>
    <property type="match status" value="1"/>
</dbReference>
<proteinExistence type="inferred from homology"/>
<dbReference type="Gene3D" id="3.30.70.100">
    <property type="match status" value="1"/>
</dbReference>
<reference evidence="2" key="1">
    <citation type="submission" date="2018-05" db="EMBL/GenBank/DDBJ databases">
        <authorList>
            <person name="Lanie J.A."/>
            <person name="Ng W.-L."/>
            <person name="Kazmierczak K.M."/>
            <person name="Andrzejewski T.M."/>
            <person name="Davidsen T.M."/>
            <person name="Wayne K.J."/>
            <person name="Tettelin H."/>
            <person name="Glass J.I."/>
            <person name="Rusch D."/>
            <person name="Podicherti R."/>
            <person name="Tsui H.-C.T."/>
            <person name="Winkler M.E."/>
        </authorList>
    </citation>
    <scope>NUCLEOTIDE SEQUENCE</scope>
</reference>
<dbReference type="InterPro" id="IPR040503">
    <property type="entry name" value="TRHO_N"/>
</dbReference>
<dbReference type="PANTHER" id="PTHR43268:SF3">
    <property type="entry name" value="RHODANESE-LIKE DOMAIN-CONTAINING PROTEIN 7-RELATED"/>
    <property type="match status" value="1"/>
</dbReference>
<dbReference type="EMBL" id="UINC01018277">
    <property type="protein sequence ID" value="SVA76633.1"/>
    <property type="molecule type" value="Genomic_DNA"/>
</dbReference>
<protein>
    <recommendedName>
        <fullName evidence="1">Rhodanese domain-containing protein</fullName>
    </recommendedName>
</protein>
<dbReference type="PROSITE" id="PS50206">
    <property type="entry name" value="RHODANESE_3"/>
    <property type="match status" value="1"/>
</dbReference>
<evidence type="ECO:0000259" key="1">
    <source>
        <dbReference type="PROSITE" id="PS50206"/>
    </source>
</evidence>
<dbReference type="NCBIfam" id="NF001136">
    <property type="entry name" value="PRK00142.1-4"/>
    <property type="match status" value="1"/>
</dbReference>
<dbReference type="Pfam" id="PF17773">
    <property type="entry name" value="UPF0176_N"/>
    <property type="match status" value="1"/>
</dbReference>
<sequence length="318" mass="36251">MVKKMPKTKETAVAAFYKFVDWDDFKGLKSPLAKVCSKAGTVGTILLAPEGINGTIAGTVQGVQTVLEFLWNDQRLIDLIPKYSTATGKTFKRMKIKIKKEIVSMGKVEVKPARVTGTFVTPDAWNKVIADPDTVVVDARNYYEYAVGTFTNSIQPNTKSFREFPEWVDRELKPMINKKTKKIAMFCTGGIRCEKASSYLLQEGFKEVLQLQGGIQKYLQEVKPEESFWQGECFVFDDRVSLQHGLIEGDFDMCHACRMPIDDNDKTSKYYVEGVSCPHCHNLHSKETKARFAERQKQIRLAEKRNHTHIGQKFEPRF</sequence>
<evidence type="ECO:0000313" key="2">
    <source>
        <dbReference type="EMBL" id="SVA76633.1"/>
    </source>
</evidence>
<dbReference type="CDD" id="cd01518">
    <property type="entry name" value="RHOD_YceA"/>
    <property type="match status" value="1"/>
</dbReference>
<gene>
    <name evidence="2" type="ORF">METZ01_LOCUS129487</name>
</gene>
<accession>A0A381YJE2</accession>